<keyword evidence="9" id="KW-1185">Reference proteome</keyword>
<evidence type="ECO:0000313" key="8">
    <source>
        <dbReference type="EMBL" id="ORZ23538.1"/>
    </source>
</evidence>
<evidence type="ECO:0000259" key="7">
    <source>
        <dbReference type="PROSITE" id="PS50888"/>
    </source>
</evidence>
<name>A0A1X2IWV7_9FUNG</name>
<reference evidence="8 9" key="1">
    <citation type="submission" date="2016-07" db="EMBL/GenBank/DDBJ databases">
        <title>Pervasive Adenine N6-methylation of Active Genes in Fungi.</title>
        <authorList>
            <consortium name="DOE Joint Genome Institute"/>
            <person name="Mondo S.J."/>
            <person name="Dannebaum R.O."/>
            <person name="Kuo R.C."/>
            <person name="Labutti K."/>
            <person name="Haridas S."/>
            <person name="Kuo A."/>
            <person name="Salamov A."/>
            <person name="Ahrendt S.R."/>
            <person name="Lipzen A."/>
            <person name="Sullivan W."/>
            <person name="Andreopoulos W.B."/>
            <person name="Clum A."/>
            <person name="Lindquist E."/>
            <person name="Daum C."/>
            <person name="Ramamoorthy G.K."/>
            <person name="Gryganskyi A."/>
            <person name="Culley D."/>
            <person name="Magnuson J.K."/>
            <person name="James T.Y."/>
            <person name="O'Malley M.A."/>
            <person name="Stajich J.E."/>
            <person name="Spatafora J.W."/>
            <person name="Visel A."/>
            <person name="Grigoriev I.V."/>
        </authorList>
    </citation>
    <scope>NUCLEOTIDE SEQUENCE [LARGE SCALE GENOMIC DNA]</scope>
    <source>
        <strain evidence="8 9">NRRL 1336</strain>
    </source>
</reference>
<dbReference type="Gene3D" id="4.10.280.10">
    <property type="entry name" value="Helix-loop-helix DNA-binding domain"/>
    <property type="match status" value="1"/>
</dbReference>
<sequence length="197" mass="23273">MEAHPHLLHQPQPHQRPCCSVDTTVHPSPLLHLRIPHLKHEDEDEMTTDKMDRLIERKRKRRESHNVVERKRRDNINARIDELGALLPPQKQSLKLNRGIILQNSVDHIKFLYHRVAEQQQRIHELEQLLGRNTPNDDLPHHHHPSRNDISHTQDLHQQHQQEKYLQPSYHQQQLPQPATVPYAQSSSSYAANQQQE</sequence>
<organism evidence="8 9">
    <name type="scientific">Absidia repens</name>
    <dbReference type="NCBI Taxonomy" id="90262"/>
    <lineage>
        <taxon>Eukaryota</taxon>
        <taxon>Fungi</taxon>
        <taxon>Fungi incertae sedis</taxon>
        <taxon>Mucoromycota</taxon>
        <taxon>Mucoromycotina</taxon>
        <taxon>Mucoromycetes</taxon>
        <taxon>Mucorales</taxon>
        <taxon>Cunninghamellaceae</taxon>
        <taxon>Absidia</taxon>
    </lineage>
</organism>
<dbReference type="InterPro" id="IPR011598">
    <property type="entry name" value="bHLH_dom"/>
</dbReference>
<evidence type="ECO:0000256" key="3">
    <source>
        <dbReference type="ARBA" id="ARBA00023125"/>
    </source>
</evidence>
<comment type="caution">
    <text evidence="8">The sequence shown here is derived from an EMBL/GenBank/DDBJ whole genome shotgun (WGS) entry which is preliminary data.</text>
</comment>
<dbReference type="InterPro" id="IPR036638">
    <property type="entry name" value="HLH_DNA-bd_sf"/>
</dbReference>
<evidence type="ECO:0000256" key="4">
    <source>
        <dbReference type="ARBA" id="ARBA00023163"/>
    </source>
</evidence>
<protein>
    <submittedName>
        <fullName evidence="8">Myc-type, basic helix-loop-helix domain-containing protein</fullName>
    </submittedName>
</protein>
<evidence type="ECO:0000256" key="6">
    <source>
        <dbReference type="SAM" id="MobiDB-lite"/>
    </source>
</evidence>
<dbReference type="SMART" id="SM00353">
    <property type="entry name" value="HLH"/>
    <property type="match status" value="1"/>
</dbReference>
<comment type="subcellular location">
    <subcellularLocation>
        <location evidence="1">Nucleus</location>
    </subcellularLocation>
</comment>
<dbReference type="EMBL" id="MCGE01000003">
    <property type="protein sequence ID" value="ORZ23538.1"/>
    <property type="molecule type" value="Genomic_DNA"/>
</dbReference>
<dbReference type="PROSITE" id="PS50888">
    <property type="entry name" value="BHLH"/>
    <property type="match status" value="1"/>
</dbReference>
<proteinExistence type="predicted"/>
<evidence type="ECO:0000256" key="1">
    <source>
        <dbReference type="ARBA" id="ARBA00004123"/>
    </source>
</evidence>
<evidence type="ECO:0000256" key="5">
    <source>
        <dbReference type="ARBA" id="ARBA00023242"/>
    </source>
</evidence>
<evidence type="ECO:0000256" key="2">
    <source>
        <dbReference type="ARBA" id="ARBA00023015"/>
    </source>
</evidence>
<dbReference type="AlphaFoldDB" id="A0A1X2IWV7"/>
<dbReference type="GO" id="GO:0046983">
    <property type="term" value="F:protein dimerization activity"/>
    <property type="evidence" value="ECO:0007669"/>
    <property type="project" value="InterPro"/>
</dbReference>
<keyword evidence="5" id="KW-0539">Nucleus</keyword>
<dbReference type="GO" id="GO:0000978">
    <property type="term" value="F:RNA polymerase II cis-regulatory region sequence-specific DNA binding"/>
    <property type="evidence" value="ECO:0007669"/>
    <property type="project" value="TreeGrafter"/>
</dbReference>
<feature type="domain" description="BHLH" evidence="7">
    <location>
        <begin position="60"/>
        <end position="112"/>
    </location>
</feature>
<dbReference type="Pfam" id="PF00010">
    <property type="entry name" value="HLH"/>
    <property type="match status" value="1"/>
</dbReference>
<gene>
    <name evidence="8" type="ORF">BCR42DRAFT_404983</name>
</gene>
<feature type="compositionally biased region" description="Low complexity" evidence="6">
    <location>
        <begin position="183"/>
        <end position="197"/>
    </location>
</feature>
<feature type="region of interest" description="Disordered" evidence="6">
    <location>
        <begin position="132"/>
        <end position="197"/>
    </location>
</feature>
<dbReference type="PANTHER" id="PTHR45776:SF2">
    <property type="entry name" value="MIP04163P"/>
    <property type="match status" value="1"/>
</dbReference>
<evidence type="ECO:0000313" key="9">
    <source>
        <dbReference type="Proteomes" id="UP000193560"/>
    </source>
</evidence>
<dbReference type="OrthoDB" id="690068at2759"/>
<accession>A0A1X2IWV7</accession>
<dbReference type="PANTHER" id="PTHR45776">
    <property type="entry name" value="MIP04163P"/>
    <property type="match status" value="1"/>
</dbReference>
<keyword evidence="2" id="KW-0805">Transcription regulation</keyword>
<dbReference type="GO" id="GO:0000981">
    <property type="term" value="F:DNA-binding transcription factor activity, RNA polymerase II-specific"/>
    <property type="evidence" value="ECO:0007669"/>
    <property type="project" value="TreeGrafter"/>
</dbReference>
<keyword evidence="4" id="KW-0804">Transcription</keyword>
<dbReference type="SUPFAM" id="SSF47459">
    <property type="entry name" value="HLH, helix-loop-helix DNA-binding domain"/>
    <property type="match status" value="1"/>
</dbReference>
<keyword evidence="3" id="KW-0238">DNA-binding</keyword>
<dbReference type="Proteomes" id="UP000193560">
    <property type="component" value="Unassembled WGS sequence"/>
</dbReference>
<dbReference type="STRING" id="90262.A0A1X2IWV7"/>
<dbReference type="GO" id="GO:0005634">
    <property type="term" value="C:nucleus"/>
    <property type="evidence" value="ECO:0007669"/>
    <property type="project" value="UniProtKB-SubCell"/>
</dbReference>
<feature type="compositionally biased region" description="Basic and acidic residues" evidence="6">
    <location>
        <begin position="146"/>
        <end position="163"/>
    </location>
</feature>